<protein>
    <submittedName>
        <fullName evidence="6">MerR family transcriptional regulator</fullName>
    </submittedName>
</protein>
<dbReference type="AlphaFoldDB" id="A0A5A9XAF9"/>
<dbReference type="InterPro" id="IPR047057">
    <property type="entry name" value="MerR_fam"/>
</dbReference>
<dbReference type="Proteomes" id="UP000324298">
    <property type="component" value="Unassembled WGS sequence"/>
</dbReference>
<dbReference type="CDD" id="cd00592">
    <property type="entry name" value="HTH_MerR-like"/>
    <property type="match status" value="1"/>
</dbReference>
<keyword evidence="1" id="KW-0678">Repressor</keyword>
<evidence type="ECO:0000259" key="5">
    <source>
        <dbReference type="PROSITE" id="PS50937"/>
    </source>
</evidence>
<gene>
    <name evidence="6" type="ORF">ET418_13820</name>
</gene>
<accession>A0A5A9XAF9</accession>
<evidence type="ECO:0000256" key="2">
    <source>
        <dbReference type="ARBA" id="ARBA00023015"/>
    </source>
</evidence>
<dbReference type="GO" id="GO:0003700">
    <property type="term" value="F:DNA-binding transcription factor activity"/>
    <property type="evidence" value="ECO:0007669"/>
    <property type="project" value="InterPro"/>
</dbReference>
<organism evidence="6 7">
    <name type="scientific">Oryzomonas rubra</name>
    <dbReference type="NCBI Taxonomy" id="2509454"/>
    <lineage>
        <taxon>Bacteria</taxon>
        <taxon>Pseudomonadati</taxon>
        <taxon>Thermodesulfobacteriota</taxon>
        <taxon>Desulfuromonadia</taxon>
        <taxon>Geobacterales</taxon>
        <taxon>Geobacteraceae</taxon>
        <taxon>Oryzomonas</taxon>
    </lineage>
</organism>
<dbReference type="PANTHER" id="PTHR30204">
    <property type="entry name" value="REDOX-CYCLING DRUG-SENSING TRANSCRIPTIONAL ACTIVATOR SOXR"/>
    <property type="match status" value="1"/>
</dbReference>
<keyword evidence="2" id="KW-0805">Transcription regulation</keyword>
<feature type="domain" description="HTH merR-type" evidence="5">
    <location>
        <begin position="6"/>
        <end position="74"/>
    </location>
</feature>
<dbReference type="GO" id="GO:0003677">
    <property type="term" value="F:DNA binding"/>
    <property type="evidence" value="ECO:0007669"/>
    <property type="project" value="UniProtKB-KW"/>
</dbReference>
<reference evidence="6 7" key="1">
    <citation type="submission" date="2019-04" db="EMBL/GenBank/DDBJ databases">
        <title>Geobacter ruber sp. nov., ferric-reducing bacteria isolated from paddy soil.</title>
        <authorList>
            <person name="Xu Z."/>
            <person name="Masuda Y."/>
            <person name="Itoh H."/>
            <person name="Senoo K."/>
        </authorList>
    </citation>
    <scope>NUCLEOTIDE SEQUENCE [LARGE SCALE GENOMIC DNA]</scope>
    <source>
        <strain evidence="6 7">Red88</strain>
    </source>
</reference>
<dbReference type="RefSeq" id="WP_149308473.1">
    <property type="nucleotide sequence ID" value="NZ_SRSD01000008.1"/>
</dbReference>
<dbReference type="InterPro" id="IPR009061">
    <property type="entry name" value="DNA-bd_dom_put_sf"/>
</dbReference>
<dbReference type="Gene3D" id="1.10.1660.10">
    <property type="match status" value="1"/>
</dbReference>
<keyword evidence="3" id="KW-0238">DNA-binding</keyword>
<evidence type="ECO:0000313" key="6">
    <source>
        <dbReference type="EMBL" id="KAA0889844.1"/>
    </source>
</evidence>
<evidence type="ECO:0000313" key="7">
    <source>
        <dbReference type="Proteomes" id="UP000324298"/>
    </source>
</evidence>
<comment type="caution">
    <text evidence="6">The sequence shown here is derived from an EMBL/GenBank/DDBJ whole genome shotgun (WGS) entry which is preliminary data.</text>
</comment>
<keyword evidence="7" id="KW-1185">Reference proteome</keyword>
<sequence length="142" mass="16190">MAPDIRHTLDELSALVDIPKRTIRFYVENGVVDRPRGVKKGAYYTQKHVEQLLSIKKWQQAGLSLERIKSILDDQVGESPLPPPLKRQPGDVDVWSHIYVQDGVELLIEPKRSGLSPDQVNRIFQALQTMLFSDTLTSEEQQ</sequence>
<evidence type="ECO:0000256" key="4">
    <source>
        <dbReference type="ARBA" id="ARBA00023163"/>
    </source>
</evidence>
<proteinExistence type="predicted"/>
<name>A0A5A9XAF9_9BACT</name>
<dbReference type="PANTHER" id="PTHR30204:SF69">
    <property type="entry name" value="MERR-FAMILY TRANSCRIPTIONAL REGULATOR"/>
    <property type="match status" value="1"/>
</dbReference>
<evidence type="ECO:0000256" key="3">
    <source>
        <dbReference type="ARBA" id="ARBA00023125"/>
    </source>
</evidence>
<dbReference type="InterPro" id="IPR000551">
    <property type="entry name" value="MerR-type_HTH_dom"/>
</dbReference>
<dbReference type="PROSITE" id="PS50937">
    <property type="entry name" value="HTH_MERR_2"/>
    <property type="match status" value="1"/>
</dbReference>
<dbReference type="SUPFAM" id="SSF46955">
    <property type="entry name" value="Putative DNA-binding domain"/>
    <property type="match status" value="1"/>
</dbReference>
<dbReference type="Pfam" id="PF13411">
    <property type="entry name" value="MerR_1"/>
    <property type="match status" value="1"/>
</dbReference>
<dbReference type="SMART" id="SM00422">
    <property type="entry name" value="HTH_MERR"/>
    <property type="match status" value="1"/>
</dbReference>
<keyword evidence="4" id="KW-0804">Transcription</keyword>
<dbReference type="OrthoDB" id="9792348at2"/>
<dbReference type="EMBL" id="SRSD01000008">
    <property type="protein sequence ID" value="KAA0889844.1"/>
    <property type="molecule type" value="Genomic_DNA"/>
</dbReference>
<evidence type="ECO:0000256" key="1">
    <source>
        <dbReference type="ARBA" id="ARBA00022491"/>
    </source>
</evidence>